<dbReference type="AlphaFoldDB" id="A0A1H8TR97"/>
<dbReference type="EMBL" id="FODD01000057">
    <property type="protein sequence ID" value="SEO93417.1"/>
    <property type="molecule type" value="Genomic_DNA"/>
</dbReference>
<reference evidence="1 2" key="1">
    <citation type="submission" date="2016-10" db="EMBL/GenBank/DDBJ databases">
        <authorList>
            <person name="de Groot N.N."/>
        </authorList>
    </citation>
    <scope>NUCLEOTIDE SEQUENCE [LARGE SCALE GENOMIC DNA]</scope>
    <source>
        <strain evidence="1 2">CGMCC 4.2026</strain>
    </source>
</reference>
<evidence type="ECO:0000313" key="2">
    <source>
        <dbReference type="Proteomes" id="UP000181951"/>
    </source>
</evidence>
<accession>A0A1H8TR97</accession>
<gene>
    <name evidence="1" type="ORF">SAMN05216267_105717</name>
</gene>
<protein>
    <submittedName>
        <fullName evidence="1">Uncharacterized protein</fullName>
    </submittedName>
</protein>
<dbReference type="Proteomes" id="UP000181951">
    <property type="component" value="Unassembled WGS sequence"/>
</dbReference>
<evidence type="ECO:0000313" key="1">
    <source>
        <dbReference type="EMBL" id="SEO93417.1"/>
    </source>
</evidence>
<proteinExistence type="predicted"/>
<organism evidence="1 2">
    <name type="scientific">Actinacidiphila rubida</name>
    <dbReference type="NCBI Taxonomy" id="310780"/>
    <lineage>
        <taxon>Bacteria</taxon>
        <taxon>Bacillati</taxon>
        <taxon>Actinomycetota</taxon>
        <taxon>Actinomycetes</taxon>
        <taxon>Kitasatosporales</taxon>
        <taxon>Streptomycetaceae</taxon>
        <taxon>Actinacidiphila</taxon>
    </lineage>
</organism>
<dbReference type="RefSeq" id="WP_177226139.1">
    <property type="nucleotide sequence ID" value="NZ_FODD01000057.1"/>
</dbReference>
<keyword evidence="2" id="KW-1185">Reference proteome</keyword>
<name>A0A1H8TR97_9ACTN</name>
<sequence length="47" mass="4967">MATDAADAVFVQDTFRCRAIPGVHSPRVRLLAQLPIAAAVQTVASQC</sequence>